<gene>
    <name evidence="2" type="ORF">CGZ94_01760</name>
</gene>
<feature type="region of interest" description="Disordered" evidence="1">
    <location>
        <begin position="1"/>
        <end position="26"/>
    </location>
</feature>
<name>A0A255GP90_9ACTN</name>
<accession>A0A255GP90</accession>
<organism evidence="2 3">
    <name type="scientific">Enemella evansiae</name>
    <dbReference type="NCBI Taxonomy" id="2016499"/>
    <lineage>
        <taxon>Bacteria</taxon>
        <taxon>Bacillati</taxon>
        <taxon>Actinomycetota</taxon>
        <taxon>Actinomycetes</taxon>
        <taxon>Propionibacteriales</taxon>
        <taxon>Propionibacteriaceae</taxon>
        <taxon>Enemella</taxon>
    </lineage>
</organism>
<dbReference type="OrthoDB" id="3257090at2"/>
<dbReference type="AlphaFoldDB" id="A0A255GP90"/>
<feature type="compositionally biased region" description="Basic and acidic residues" evidence="1">
    <location>
        <begin position="8"/>
        <end position="18"/>
    </location>
</feature>
<evidence type="ECO:0000256" key="1">
    <source>
        <dbReference type="SAM" id="MobiDB-lite"/>
    </source>
</evidence>
<proteinExistence type="predicted"/>
<dbReference type="EMBL" id="NMVO01000001">
    <property type="protein sequence ID" value="OYO17638.1"/>
    <property type="molecule type" value="Genomic_DNA"/>
</dbReference>
<sequence>MEVSPMEPDDRSPDRGPQEGDSAADQRYLDLVRSVHREWDELEARGDSSVQLSQQAVSSIKEAVRVDARHGAQVTMPPTEAGPYTLTELALRTLVRSAVDEVPDALALRTTVDYADSEDNSVRARGLPERVKVRLSVRLGTPDLIGVAEQVRESVRSACRSNLELPDIVVDIHIEDLYEYAS</sequence>
<keyword evidence="3" id="KW-1185">Reference proteome</keyword>
<evidence type="ECO:0000313" key="2">
    <source>
        <dbReference type="EMBL" id="OYO17638.1"/>
    </source>
</evidence>
<evidence type="ECO:0000313" key="3">
    <source>
        <dbReference type="Proteomes" id="UP000215896"/>
    </source>
</evidence>
<evidence type="ECO:0008006" key="4">
    <source>
        <dbReference type="Google" id="ProtNLM"/>
    </source>
</evidence>
<protein>
    <recommendedName>
        <fullName evidence="4">Asp23/Gls24 family envelope stress response protein</fullName>
    </recommendedName>
</protein>
<reference evidence="2 3" key="1">
    <citation type="submission" date="2017-07" db="EMBL/GenBank/DDBJ databases">
        <title>Draft whole genome sequences of clinical Proprionibacteriaceae strains.</title>
        <authorList>
            <person name="Bernier A.-M."/>
            <person name="Bernard K."/>
            <person name="Domingo M.-C."/>
        </authorList>
    </citation>
    <scope>NUCLEOTIDE SEQUENCE [LARGE SCALE GENOMIC DNA]</scope>
    <source>
        <strain evidence="2 3">NML 030167</strain>
    </source>
</reference>
<dbReference type="Proteomes" id="UP000215896">
    <property type="component" value="Unassembled WGS sequence"/>
</dbReference>
<comment type="caution">
    <text evidence="2">The sequence shown here is derived from an EMBL/GenBank/DDBJ whole genome shotgun (WGS) entry which is preliminary data.</text>
</comment>